<comment type="caution">
    <text evidence="3">The sequence shown here is derived from an EMBL/GenBank/DDBJ whole genome shotgun (WGS) entry which is preliminary data.</text>
</comment>
<dbReference type="AlphaFoldDB" id="A0A269YTI2"/>
<sequence length="55" mass="6441">MSTVKYICFTKTAPNKMSDDNMHAPINDMQIAEDIHLTFNHMMMSIFHRIVVNKK</sequence>
<keyword evidence="3" id="KW-0413">Isomerase</keyword>
<organism evidence="3 5">
    <name type="scientific">Lactococcus lactis</name>
    <dbReference type="NCBI Taxonomy" id="1358"/>
    <lineage>
        <taxon>Bacteria</taxon>
        <taxon>Bacillati</taxon>
        <taxon>Bacillota</taxon>
        <taxon>Bacilli</taxon>
        <taxon>Lactobacillales</taxon>
        <taxon>Streptococcaceae</taxon>
        <taxon>Lactococcus</taxon>
    </lineage>
</organism>
<dbReference type="Proteomes" id="UP001152820">
    <property type="component" value="Unassembled WGS sequence"/>
</dbReference>
<reference evidence="1" key="4">
    <citation type="journal article" date="2023" name="Food Microbiol.">
        <title>Evaluation of the fermentation potential of lactic acid bacteria isolated from herbs, fruits and vegetables as starter cultures in nut-based milk alternatives.</title>
        <authorList>
            <person name="Huang W."/>
            <person name="Dong A."/>
            <person name="Pham H.T."/>
            <person name="Zhou C."/>
            <person name="Huo Z."/>
            <person name="Watjen A.P."/>
            <person name="Prakash S."/>
            <person name="Bang-Berthelsen C.H."/>
            <person name="Turner M.S."/>
        </authorList>
    </citation>
    <scope>NUCLEOTIDE SEQUENCE</scope>
    <source>
        <strain evidence="1">593</strain>
    </source>
</reference>
<dbReference type="EMBL" id="JAOWLO010000004">
    <property type="protein sequence ID" value="MDG5049024.1"/>
    <property type="molecule type" value="Genomic_DNA"/>
</dbReference>
<reference evidence="3 5" key="2">
    <citation type="submission" date="2019-07" db="EMBL/GenBank/DDBJ databases">
        <title>Draft genome of 7 Lactococcus lactis strains isolated from an artisanal cheese production.</title>
        <authorList>
            <person name="Biolcati F."/>
            <person name="Bottero M.T."/>
            <person name="Dalmasso A."/>
            <person name="Mcauliffe O."/>
        </authorList>
    </citation>
    <scope>NUCLEOTIDE SEQUENCE [LARGE SCALE GENOMIC DNA]</scope>
    <source>
        <strain evidence="3 5">MRS45.2</strain>
    </source>
</reference>
<dbReference type="RefSeq" id="WP_010906295.1">
    <property type="nucleotide sequence ID" value="NZ_CAOFZL010000017.1"/>
</dbReference>
<evidence type="ECO:0000313" key="1">
    <source>
        <dbReference type="EMBL" id="MDG5049024.1"/>
    </source>
</evidence>
<gene>
    <name evidence="2" type="ORF">B8W88_09015</name>
    <name evidence="3" type="ORF">FNJ53_08465</name>
    <name evidence="1" type="ORF">OGZ38_07695</name>
</gene>
<dbReference type="Proteomes" id="UP000215635">
    <property type="component" value="Unassembled WGS sequence"/>
</dbReference>
<proteinExistence type="predicted"/>
<protein>
    <submittedName>
        <fullName evidence="3">Isomerase</fullName>
    </submittedName>
</protein>
<accession>A0A269YTI2</accession>
<evidence type="ECO:0000313" key="4">
    <source>
        <dbReference type="Proteomes" id="UP000215635"/>
    </source>
</evidence>
<reference evidence="2 4" key="1">
    <citation type="submission" date="2017-04" db="EMBL/GenBank/DDBJ databases">
        <title>Kefir bacterial isolates.</title>
        <authorList>
            <person name="Kim Y."/>
            <person name="Blasche S."/>
            <person name="Patil K.R."/>
        </authorList>
    </citation>
    <scope>NUCLEOTIDE SEQUENCE [LARGE SCALE GENOMIC DNA]</scope>
    <source>
        <strain evidence="2 4">OG2</strain>
    </source>
</reference>
<dbReference type="GO" id="GO:0016853">
    <property type="term" value="F:isomerase activity"/>
    <property type="evidence" value="ECO:0007669"/>
    <property type="project" value="UniProtKB-KW"/>
</dbReference>
<dbReference type="Proteomes" id="UP000317167">
    <property type="component" value="Unassembled WGS sequence"/>
</dbReference>
<reference evidence="1" key="3">
    <citation type="submission" date="2022-10" db="EMBL/GenBank/DDBJ databases">
        <authorList>
            <person name="Turner M.S."/>
            <person name="Huang W."/>
        </authorList>
    </citation>
    <scope>NUCLEOTIDE SEQUENCE</scope>
    <source>
        <strain evidence="1">593</strain>
    </source>
</reference>
<evidence type="ECO:0000313" key="3">
    <source>
        <dbReference type="EMBL" id="TRW73126.1"/>
    </source>
</evidence>
<name>A0A269YTI2_9LACT</name>
<evidence type="ECO:0000313" key="2">
    <source>
        <dbReference type="EMBL" id="PAK88571.1"/>
    </source>
</evidence>
<evidence type="ECO:0000313" key="5">
    <source>
        <dbReference type="Proteomes" id="UP000317167"/>
    </source>
</evidence>
<dbReference type="EMBL" id="VJWV01000007">
    <property type="protein sequence ID" value="TRW73126.1"/>
    <property type="molecule type" value="Genomic_DNA"/>
</dbReference>
<dbReference type="EMBL" id="NCWV01000011">
    <property type="protein sequence ID" value="PAK88571.1"/>
    <property type="molecule type" value="Genomic_DNA"/>
</dbReference>